<dbReference type="Proteomes" id="UP000297597">
    <property type="component" value="Unassembled WGS sequence"/>
</dbReference>
<evidence type="ECO:0000256" key="6">
    <source>
        <dbReference type="PIRSR" id="PIRSR000376-1"/>
    </source>
</evidence>
<accession>A0A4Y7RVP9</accession>
<dbReference type="GO" id="GO:0005506">
    <property type="term" value="F:iron ion binding"/>
    <property type="evidence" value="ECO:0007669"/>
    <property type="project" value="InterPro"/>
</dbReference>
<sequence length="445" mass="47647">MALSGLQIFKQLPKTNCKDCGQATCLAFAMALATGKASLDQCPHVSDAAREVLDSASAPPVALVKIGVGDEQVELGNETVLFRHDKRFEHPCAIAIPVCDTMGDAEIVSKVDAINKLVFDRVGQTHRVDMVLVCACSGSPERFVEAVKLVAGRTAYPLILKSEDPATIEKALEVVAAKKPLVYSANAANYQAMAALAKKFEVPLVVQGAGLDELASLVEKVAELGCKQLILDSGTTELGQVLTDQTQIRRQALKKFRPFGYPTIVFASNEDPFQAVIDAGVYIAKYAGIVVIDSVDPADILPLITLRLNIYTDPQKPIAVESKIYEILTPGPDSPVYLTTNFSLTYFCVAGDIEASRVPGYVLPVDTDGVSVLTGWAAGKFTPEKISEMMNTCGIAGKVSHRKVIIPGGVAVLSGKLQEISGWEVLVGPRDSSGIPSFIKQRWNA</sequence>
<dbReference type="EMBL" id="QFFZ01000005">
    <property type="protein sequence ID" value="TEB12809.1"/>
    <property type="molecule type" value="Genomic_DNA"/>
</dbReference>
<keyword evidence="5" id="KW-0170">Cobalt</keyword>
<reference evidence="9 10" key="1">
    <citation type="journal article" date="2018" name="Environ. Microbiol.">
        <title>Novel energy conservation strategies and behaviour of Pelotomaculum schinkii driving syntrophic propionate catabolism.</title>
        <authorList>
            <person name="Hidalgo-Ahumada C.A.P."/>
            <person name="Nobu M.K."/>
            <person name="Narihiro T."/>
            <person name="Tamaki H."/>
            <person name="Liu W.T."/>
            <person name="Kamagata Y."/>
            <person name="Stams A.J.M."/>
            <person name="Imachi H."/>
            <person name="Sousa D.Z."/>
        </authorList>
    </citation>
    <scope>NUCLEOTIDE SEQUENCE [LARGE SCALE GENOMIC DNA]</scope>
    <source>
        <strain evidence="9 10">MGP</strain>
    </source>
</reference>
<evidence type="ECO:0000313" key="10">
    <source>
        <dbReference type="Proteomes" id="UP000297597"/>
    </source>
</evidence>
<feature type="domain" description="4Fe-4S" evidence="8">
    <location>
        <begin position="1"/>
        <end position="59"/>
    </location>
</feature>
<keyword evidence="1 7" id="KW-0004">4Fe-4S</keyword>
<organism evidence="9 10">
    <name type="scientific">Pelotomaculum propionicicum</name>
    <dbReference type="NCBI Taxonomy" id="258475"/>
    <lineage>
        <taxon>Bacteria</taxon>
        <taxon>Bacillati</taxon>
        <taxon>Bacillota</taxon>
        <taxon>Clostridia</taxon>
        <taxon>Eubacteriales</taxon>
        <taxon>Desulfotomaculaceae</taxon>
        <taxon>Pelotomaculum</taxon>
    </lineage>
</organism>
<dbReference type="Gene3D" id="3.40.50.11600">
    <property type="match status" value="1"/>
</dbReference>
<evidence type="ECO:0000256" key="1">
    <source>
        <dbReference type="ARBA" id="ARBA00022485"/>
    </source>
</evidence>
<dbReference type="AlphaFoldDB" id="A0A4Y7RVP9"/>
<keyword evidence="4 7" id="KW-0411">Iron-sulfur</keyword>
<proteinExistence type="predicted"/>
<dbReference type="GO" id="GO:0008168">
    <property type="term" value="F:methyltransferase activity"/>
    <property type="evidence" value="ECO:0007669"/>
    <property type="project" value="InterPro"/>
</dbReference>
<evidence type="ECO:0000256" key="5">
    <source>
        <dbReference type="ARBA" id="ARBA00023285"/>
    </source>
</evidence>
<feature type="binding site" evidence="7">
    <location>
        <position position="17"/>
    </location>
    <ligand>
        <name>[4Fe-4S] cluster</name>
        <dbReference type="ChEBI" id="CHEBI:49883"/>
    </ligand>
</feature>
<dbReference type="InterPro" id="IPR016218">
    <property type="entry name" value="AcylCoA_decarb/synth_gsu"/>
</dbReference>
<dbReference type="NCBIfam" id="NF003195">
    <property type="entry name" value="PRK04165.1"/>
    <property type="match status" value="1"/>
</dbReference>
<evidence type="ECO:0000256" key="2">
    <source>
        <dbReference type="ARBA" id="ARBA00022723"/>
    </source>
</evidence>
<feature type="binding site" evidence="6">
    <location>
        <position position="345"/>
    </location>
    <ligand>
        <name>5-methoxybenzimidazolylcob(I)amide</name>
        <dbReference type="ChEBI" id="CHEBI:157765"/>
    </ligand>
</feature>
<evidence type="ECO:0000256" key="4">
    <source>
        <dbReference type="ARBA" id="ARBA00023014"/>
    </source>
</evidence>
<keyword evidence="2 7" id="KW-0479">Metal-binding</keyword>
<dbReference type="InterPro" id="IPR007202">
    <property type="entry name" value="4Fe-4S_dom"/>
</dbReference>
<dbReference type="PIRSF" id="PIRSF000376">
    <property type="entry name" value="AcCoA_decarb_gamma"/>
    <property type="match status" value="1"/>
</dbReference>
<feature type="binding site" evidence="6">
    <location>
        <begin position="369"/>
        <end position="372"/>
    </location>
    <ligand>
        <name>5-methoxybenzimidazolylcob(I)amide</name>
        <dbReference type="ChEBI" id="CHEBI:157765"/>
    </ligand>
</feature>
<evidence type="ECO:0000256" key="3">
    <source>
        <dbReference type="ARBA" id="ARBA00023004"/>
    </source>
</evidence>
<evidence type="ECO:0000256" key="7">
    <source>
        <dbReference type="PIRSR" id="PIRSR000376-2"/>
    </source>
</evidence>
<keyword evidence="3 7" id="KW-0408">Iron</keyword>
<dbReference type="Pfam" id="PF04060">
    <property type="entry name" value="FeS"/>
    <property type="match status" value="1"/>
</dbReference>
<name>A0A4Y7RVP9_9FIRM</name>
<evidence type="ECO:0000313" key="9">
    <source>
        <dbReference type="EMBL" id="TEB12809.1"/>
    </source>
</evidence>
<dbReference type="Gene3D" id="3.20.20.20">
    <property type="entry name" value="Dihydropteroate synthase-like"/>
    <property type="match status" value="1"/>
</dbReference>
<gene>
    <name evidence="9" type="primary">acsC</name>
    <name evidence="9" type="ORF">Pmgp_00785</name>
</gene>
<dbReference type="Pfam" id="PF03599">
    <property type="entry name" value="CdhD"/>
    <property type="match status" value="1"/>
</dbReference>
<feature type="binding site" evidence="7">
    <location>
        <position position="25"/>
    </location>
    <ligand>
        <name>[4Fe-4S] cluster</name>
        <dbReference type="ChEBI" id="CHEBI:49883"/>
    </ligand>
</feature>
<evidence type="ECO:0000259" key="8">
    <source>
        <dbReference type="PROSITE" id="PS51656"/>
    </source>
</evidence>
<feature type="binding site" evidence="6">
    <location>
        <position position="432"/>
    </location>
    <ligand>
        <name>5-methoxybenzimidazolylcob(I)amide</name>
        <dbReference type="ChEBI" id="CHEBI:157765"/>
    </ligand>
</feature>
<dbReference type="OrthoDB" id="140437at2"/>
<dbReference type="InterPro" id="IPR011005">
    <property type="entry name" value="Dihydropteroate_synth-like_sf"/>
</dbReference>
<dbReference type="PANTHER" id="PTHR36214">
    <property type="match status" value="1"/>
</dbReference>
<dbReference type="GO" id="GO:0046356">
    <property type="term" value="P:acetyl-CoA catabolic process"/>
    <property type="evidence" value="ECO:0007669"/>
    <property type="project" value="InterPro"/>
</dbReference>
<dbReference type="RefSeq" id="WP_134212658.1">
    <property type="nucleotide sequence ID" value="NZ_QFFZ01000005.1"/>
</dbReference>
<dbReference type="InterPro" id="IPR051069">
    <property type="entry name" value="ACDS_complex_subunit"/>
</dbReference>
<dbReference type="SUPFAM" id="SSF51717">
    <property type="entry name" value="Dihydropteroate synthetase-like"/>
    <property type="match status" value="1"/>
</dbReference>
<feature type="binding site" evidence="6">
    <location>
        <position position="339"/>
    </location>
    <ligand>
        <name>5-methoxybenzimidazolylcob(I)amide</name>
        <dbReference type="ChEBI" id="CHEBI:157765"/>
    </ligand>
</feature>
<dbReference type="PANTHER" id="PTHR36214:SF3">
    <property type="entry name" value="ACETYL-COA DECARBONYLASE_SYNTHASE COMPLEX SUBUNIT GAMMA"/>
    <property type="match status" value="1"/>
</dbReference>
<dbReference type="PROSITE" id="PS51656">
    <property type="entry name" value="4FE4S"/>
    <property type="match status" value="1"/>
</dbReference>
<dbReference type="GO" id="GO:0051539">
    <property type="term" value="F:4 iron, 4 sulfur cluster binding"/>
    <property type="evidence" value="ECO:0007669"/>
    <property type="project" value="UniProtKB-KW"/>
</dbReference>
<comment type="caution">
    <text evidence="9">The sequence shown here is derived from an EMBL/GenBank/DDBJ whole genome shotgun (WGS) entry which is preliminary data.</text>
</comment>
<dbReference type="InterPro" id="IPR016041">
    <property type="entry name" value="Ac-CoA_synth_d_su_TIM-brl"/>
</dbReference>
<feature type="binding site" evidence="7">
    <location>
        <position position="20"/>
    </location>
    <ligand>
        <name>[4Fe-4S] cluster</name>
        <dbReference type="ChEBI" id="CHEBI:49883"/>
    </ligand>
</feature>
<protein>
    <submittedName>
        <fullName evidence="9">Corrinoid/iron-sulfur protein large subunit</fullName>
    </submittedName>
</protein>
<keyword evidence="10" id="KW-1185">Reference proteome</keyword>
<feature type="binding site" evidence="7">
    <location>
        <position position="42"/>
    </location>
    <ligand>
        <name>[4Fe-4S] cluster</name>
        <dbReference type="ChEBI" id="CHEBI:49883"/>
    </ligand>
</feature>